<dbReference type="GO" id="GO:0045467">
    <property type="term" value="P:R7 cell development"/>
    <property type="evidence" value="ECO:0007669"/>
    <property type="project" value="UniProtKB-ARBA"/>
</dbReference>
<evidence type="ECO:0000256" key="3">
    <source>
        <dbReference type="ARBA" id="ARBA00022782"/>
    </source>
</evidence>
<accession>A0A9N9ZWI5</accession>
<name>A0A9N9ZWI5_BEMTA</name>
<dbReference type="GO" id="GO:0007526">
    <property type="term" value="P:larval somatic muscle development"/>
    <property type="evidence" value="ECO:0007669"/>
    <property type="project" value="UniProtKB-ARBA"/>
</dbReference>
<evidence type="ECO:0000256" key="4">
    <source>
        <dbReference type="ARBA" id="ARBA00022902"/>
    </source>
</evidence>
<dbReference type="GO" id="GO:0016199">
    <property type="term" value="P:axon midline choice point recognition"/>
    <property type="evidence" value="ECO:0007669"/>
    <property type="project" value="UniProtKB-ARBA"/>
</dbReference>
<dbReference type="PROSITE" id="PS50097">
    <property type="entry name" value="BTB"/>
    <property type="match status" value="1"/>
</dbReference>
<evidence type="ECO:0000256" key="6">
    <source>
        <dbReference type="ARBA" id="ARBA00023163"/>
    </source>
</evidence>
<dbReference type="SUPFAM" id="SSF54695">
    <property type="entry name" value="POZ domain"/>
    <property type="match status" value="1"/>
</dbReference>
<feature type="region of interest" description="Disordered" evidence="9">
    <location>
        <begin position="215"/>
        <end position="241"/>
    </location>
</feature>
<keyword evidence="7" id="KW-0539">Nucleus</keyword>
<organism evidence="11 12">
    <name type="scientific">Bemisia tabaci</name>
    <name type="common">Sweetpotato whitefly</name>
    <name type="synonym">Aleurodes tabaci</name>
    <dbReference type="NCBI Taxonomy" id="7038"/>
    <lineage>
        <taxon>Eukaryota</taxon>
        <taxon>Metazoa</taxon>
        <taxon>Ecdysozoa</taxon>
        <taxon>Arthropoda</taxon>
        <taxon>Hexapoda</taxon>
        <taxon>Insecta</taxon>
        <taxon>Pterygota</taxon>
        <taxon>Neoptera</taxon>
        <taxon>Paraneoptera</taxon>
        <taxon>Hemiptera</taxon>
        <taxon>Sternorrhyncha</taxon>
        <taxon>Aleyrodoidea</taxon>
        <taxon>Aleyrodidae</taxon>
        <taxon>Aleyrodinae</taxon>
        <taxon>Bemisia</taxon>
    </lineage>
</organism>
<evidence type="ECO:0000313" key="11">
    <source>
        <dbReference type="EMBL" id="CAH0380815.1"/>
    </source>
</evidence>
<sequence>MVGTRFMVQWEEHPSHLSTRLGRLLEAQAFVDVTLMCATHSLRVHGSVLAACSPYFEDLLKLQVGHHPLIMLKDMKFCVLRALIEFMYCGETSITEADLRPLLDAAKFFKVKGLSSMTAEVLSDLPQSKVSQASVSEEGKNVTCCKTPHTSTASTLSTSGANFIKSSKKTSIVRPRKSIAPPKIDSVAVEMNDSSGLPQDESAQILLSLSGNNKVVQRGSRGRGSNNRLLTQGPGRPPNKPIVISNCSFGSADSQIETRSKLVNTFEPRKRGRKKQQIASVSSSSRELLDGSNQSVSSLKSFESSNSIIDNFKMLHRDTKYSKLLSNSSDPKLNSITANMEKSPLLASLLSKEDSIQGKKNALKSGVVDIKSPSVSGSTEYLEALKAAGLPTDVPIIVDTGDGNYVTLTEDVFMDVLSSSESLQFQVTEETLDDSVSITEGVVMQDGSIVTEEGRELVAEPNSSKKLLSGHFKQYSKPEPPDLFTTLGGKSTISNEKSDITETVTETLKSSASDDPDAVVLVEVKGNQVVRYVVSSKEINALKALNEEKKWQKAGFDSTAPISNSSKKNSTKIAEINLTLNDSEAPKKSYITEFIETGSGLTSVAKAICERLPVKVYKENLSTKDSDPLMVNNAFVDKVDRSKLSTSHAYEALAMMCNDDVKEERHQKPRQSNIENIELMQNSEMEISSITNESQLINTNSDEYIFVSEESQMRDESHLHGMDPNFNQVHMMNGARNVVLLKNKNGAPLMYVEDTAEPLMSNRIIEMEGFGSLQKDSKSIALKQCLGEGEDEQFQYVLDSSSVDKEMLDDSNSNQSYSNMVLYSNKDTSLEDAGVKYQMVDDQFSDRMRENKMLSNILLNSTPEIEDELIMNEENDVKSLGMINQVLNTTDQLNENDVTESSGYHSASIEFHEENDNSAFGDENGVGSKEDNVKYLSKETVFSENSENDNFHLVDSREKSEDFCSAPKNSSIDVPFMPKSKSNESSISDRVLRKRRSSSSCDAKQNSMKNCVSVEKRNKLLNDNHNENVVIMGNGDENALEESQFFGNGLTDTMMNSQLIDGNNLS</sequence>
<dbReference type="InterPro" id="IPR000210">
    <property type="entry name" value="BTB/POZ_dom"/>
</dbReference>
<keyword evidence="6" id="KW-0804">Transcription</keyword>
<dbReference type="CDD" id="cd18315">
    <property type="entry name" value="BTB_POZ_BAB-like"/>
    <property type="match status" value="1"/>
</dbReference>
<feature type="region of interest" description="Disordered" evidence="9">
    <location>
        <begin position="974"/>
        <end position="1006"/>
    </location>
</feature>
<keyword evidence="2" id="KW-0217">Developmental protein</keyword>
<dbReference type="Pfam" id="PF00651">
    <property type="entry name" value="BTB"/>
    <property type="match status" value="1"/>
</dbReference>
<dbReference type="Gene3D" id="3.30.710.10">
    <property type="entry name" value="Potassium Channel Kv1.1, Chain A"/>
    <property type="match status" value="1"/>
</dbReference>
<comment type="subcellular location">
    <subcellularLocation>
        <location evidence="1">Nucleus</location>
    </subcellularLocation>
</comment>
<gene>
    <name evidence="11" type="ORF">BEMITA_LOCUS527</name>
</gene>
<dbReference type="GO" id="GO:0008406">
    <property type="term" value="P:gonad development"/>
    <property type="evidence" value="ECO:0007669"/>
    <property type="project" value="UniProtKB-ARBA"/>
</dbReference>
<dbReference type="GO" id="GO:0005634">
    <property type="term" value="C:nucleus"/>
    <property type="evidence" value="ECO:0007669"/>
    <property type="project" value="UniProtKB-SubCell"/>
</dbReference>
<dbReference type="EMBL" id="OU963862">
    <property type="protein sequence ID" value="CAH0380815.1"/>
    <property type="molecule type" value="Genomic_DNA"/>
</dbReference>
<dbReference type="PANTHER" id="PTHR23110">
    <property type="entry name" value="BTB DOMAIN TRANSCRIPTION FACTOR"/>
    <property type="match status" value="1"/>
</dbReference>
<dbReference type="InterPro" id="IPR011333">
    <property type="entry name" value="SKP1/BTB/POZ_sf"/>
</dbReference>
<evidence type="ECO:0000259" key="10">
    <source>
        <dbReference type="PROSITE" id="PS50097"/>
    </source>
</evidence>
<dbReference type="InterPro" id="IPR051095">
    <property type="entry name" value="Dros_DevTransReg"/>
</dbReference>
<dbReference type="GO" id="GO:0006357">
    <property type="term" value="P:regulation of transcription by RNA polymerase II"/>
    <property type="evidence" value="ECO:0007669"/>
    <property type="project" value="TreeGrafter"/>
</dbReference>
<evidence type="ECO:0000256" key="2">
    <source>
        <dbReference type="ARBA" id="ARBA00022473"/>
    </source>
</evidence>
<evidence type="ECO:0000256" key="5">
    <source>
        <dbReference type="ARBA" id="ARBA00023015"/>
    </source>
</evidence>
<dbReference type="AlphaFoldDB" id="A0A9N9ZWI5"/>
<dbReference type="GO" id="GO:0048813">
    <property type="term" value="P:dendrite morphogenesis"/>
    <property type="evidence" value="ECO:0007669"/>
    <property type="project" value="UniProtKB-ARBA"/>
</dbReference>
<feature type="domain" description="BTB" evidence="10">
    <location>
        <begin position="31"/>
        <end position="96"/>
    </location>
</feature>
<dbReference type="GO" id="GO:0035167">
    <property type="term" value="P:larval lymph gland hemopoiesis"/>
    <property type="evidence" value="ECO:0007669"/>
    <property type="project" value="UniProtKB-ARBA"/>
</dbReference>
<proteinExistence type="predicted"/>
<dbReference type="PANTHER" id="PTHR23110:SF111">
    <property type="entry name" value="LONGITUDINALS LACKING PROTEIN, ISOFORMS F_I_K_T"/>
    <property type="match status" value="1"/>
</dbReference>
<evidence type="ECO:0000313" key="12">
    <source>
        <dbReference type="Proteomes" id="UP001152759"/>
    </source>
</evidence>
<evidence type="ECO:0000256" key="7">
    <source>
        <dbReference type="ARBA" id="ARBA00023242"/>
    </source>
</evidence>
<dbReference type="GO" id="GO:0045476">
    <property type="term" value="P:nurse cell apoptotic process"/>
    <property type="evidence" value="ECO:0007669"/>
    <property type="project" value="UniProtKB-ARBA"/>
</dbReference>
<keyword evidence="5" id="KW-0805">Transcription regulation</keyword>
<protein>
    <recommendedName>
        <fullName evidence="10">BTB domain-containing protein</fullName>
    </recommendedName>
</protein>
<dbReference type="GO" id="GO:0007464">
    <property type="term" value="P:R3/R4 cell fate commitment"/>
    <property type="evidence" value="ECO:0007669"/>
    <property type="project" value="UniProtKB-ARBA"/>
</dbReference>
<dbReference type="Proteomes" id="UP001152759">
    <property type="component" value="Chromosome 1"/>
</dbReference>
<feature type="compositionally biased region" description="Polar residues" evidence="9">
    <location>
        <begin position="277"/>
        <end position="296"/>
    </location>
</feature>
<evidence type="ECO:0000256" key="8">
    <source>
        <dbReference type="ARBA" id="ARBA00037382"/>
    </source>
</evidence>
<feature type="region of interest" description="Disordered" evidence="9">
    <location>
        <begin position="268"/>
        <end position="296"/>
    </location>
</feature>
<evidence type="ECO:0000256" key="9">
    <source>
        <dbReference type="SAM" id="MobiDB-lite"/>
    </source>
</evidence>
<keyword evidence="3" id="KW-0221">Differentiation</keyword>
<keyword evidence="4" id="KW-0524">Neurogenesis</keyword>
<comment type="function">
    <text evidence="8">Putative transcription factor required for axon growth and guidance in the central and peripheral nervous systems. Repels CNS axons away from the midline by promoting the expression of the midline repellent sli and its receptor robo.</text>
</comment>
<dbReference type="SMART" id="SM00225">
    <property type="entry name" value="BTB"/>
    <property type="match status" value="1"/>
</dbReference>
<keyword evidence="12" id="KW-1185">Reference proteome</keyword>
<evidence type="ECO:0000256" key="1">
    <source>
        <dbReference type="ARBA" id="ARBA00004123"/>
    </source>
</evidence>
<reference evidence="11" key="1">
    <citation type="submission" date="2021-12" db="EMBL/GenBank/DDBJ databases">
        <authorList>
            <person name="King R."/>
        </authorList>
    </citation>
    <scope>NUCLEOTIDE SEQUENCE</scope>
</reference>